<feature type="domain" description="GH15-like" evidence="2">
    <location>
        <begin position="238"/>
        <end position="598"/>
    </location>
</feature>
<dbReference type="Proteomes" id="UP000198771">
    <property type="component" value="Unassembled WGS sequence"/>
</dbReference>
<feature type="domain" description="Trehalase-like N-terminal" evidence="3">
    <location>
        <begin position="7"/>
        <end position="161"/>
    </location>
</feature>
<evidence type="ECO:0000313" key="4">
    <source>
        <dbReference type="EMBL" id="SDB33095.1"/>
    </source>
</evidence>
<protein>
    <submittedName>
        <fullName evidence="4">Glucoamylase (Glucan-1,4-alpha-glucosidase), GH15 family</fullName>
    </submittedName>
</protein>
<evidence type="ECO:0000256" key="1">
    <source>
        <dbReference type="SAM" id="MobiDB-lite"/>
    </source>
</evidence>
<sequence>MNIQDYKPISDYGIIGNLKSVALIARDGSIDWCCLPKMDSPSVFGAILDARRGGFFRIGPAGGGSGNQEYVQKSNVLKTSFELEGAVLTVTDFMPLEGDINGRNGSYAPPEIHRLIECHGDSVDVEVLWCPRFDYARKTVALEQAPGGWIARSDEDAMRLEGLNNAELSEDDHGPLIRARFRINPGESKAIVVCWGEDDGKDGYETALALKSTLECWNGWLHQEGSVMKQAWAGDQINMVIRSALVIKLMCIGDVGSIAAAPTTSLPEEIGGVRNWDYRYAWIRDAAMTGQALITIGHEAEAVDLMRWFEEVSKSCKSCQRDLQIMYGLHGELKLTEQQLEHLEGYKGSKPVNIGNEAYGQFQLEVYGELVSTAYELARRGHPLTEDITEFIAWIADHVVEVWERPDYGIWEVRGEARHFVYSKAMAWVALDKALLLAKHYKLKGNVDLWDETRTKIREEVMQKGFDTELNAFVQSYGSKDMDAANLRLALVEFLPADDPKIQGTVNRIMEELMFDHLIRRYIADDGLPGEEGAWGLCTFWLVDVLALSGRIEEAEKIFRNIVQHANHLGLFSEQVDPETGEFLGNFPQAFTHIGLINSTLYLAYAKGLDVPVHDPIGTPGHREFRNNGDTAGKSVATKE</sequence>
<proteinExistence type="predicted"/>
<dbReference type="Pfam" id="PF00723">
    <property type="entry name" value="Glyco_hydro_15"/>
    <property type="match status" value="1"/>
</dbReference>
<keyword evidence="5" id="KW-1185">Reference proteome</keyword>
<gene>
    <name evidence="4" type="ORF">SAMN05660653_01581</name>
</gene>
<dbReference type="GO" id="GO:0004553">
    <property type="term" value="F:hydrolase activity, hydrolyzing O-glycosyl compounds"/>
    <property type="evidence" value="ECO:0007669"/>
    <property type="project" value="UniProtKB-ARBA"/>
</dbReference>
<dbReference type="STRING" id="617002.SAMN05660653_01581"/>
<dbReference type="GO" id="GO:0005975">
    <property type="term" value="P:carbohydrate metabolic process"/>
    <property type="evidence" value="ECO:0007669"/>
    <property type="project" value="InterPro"/>
</dbReference>
<dbReference type="EMBL" id="FMXO01000008">
    <property type="protein sequence ID" value="SDB33095.1"/>
    <property type="molecule type" value="Genomic_DNA"/>
</dbReference>
<reference evidence="4 5" key="1">
    <citation type="submission" date="2016-10" db="EMBL/GenBank/DDBJ databases">
        <authorList>
            <person name="de Groot N.N."/>
        </authorList>
    </citation>
    <scope>NUCLEOTIDE SEQUENCE [LARGE SCALE GENOMIC DNA]</scope>
    <source>
        <strain evidence="4 5">ASO4-2</strain>
    </source>
</reference>
<dbReference type="OrthoDB" id="3902805at2"/>
<dbReference type="PANTHER" id="PTHR31616:SF0">
    <property type="entry name" value="GLUCAN 1,4-ALPHA-GLUCOSIDASE"/>
    <property type="match status" value="1"/>
</dbReference>
<dbReference type="InterPro" id="IPR008928">
    <property type="entry name" value="6-hairpin_glycosidase_sf"/>
</dbReference>
<name>A0A1G6CK03_9BACT</name>
<dbReference type="PANTHER" id="PTHR31616">
    <property type="entry name" value="TREHALASE"/>
    <property type="match status" value="1"/>
</dbReference>
<feature type="region of interest" description="Disordered" evidence="1">
    <location>
        <begin position="618"/>
        <end position="640"/>
    </location>
</feature>
<evidence type="ECO:0000259" key="3">
    <source>
        <dbReference type="Pfam" id="PF19291"/>
    </source>
</evidence>
<dbReference type="AlphaFoldDB" id="A0A1G6CK03"/>
<accession>A0A1G6CK03</accession>
<dbReference type="SUPFAM" id="SSF48208">
    <property type="entry name" value="Six-hairpin glycosidases"/>
    <property type="match status" value="1"/>
</dbReference>
<evidence type="ECO:0000313" key="5">
    <source>
        <dbReference type="Proteomes" id="UP000198771"/>
    </source>
</evidence>
<dbReference type="RefSeq" id="WP_092119694.1">
    <property type="nucleotide sequence ID" value="NZ_FMXO01000008.1"/>
</dbReference>
<organism evidence="4 5">
    <name type="scientific">Desulfonatronum thiosulfatophilum</name>
    <dbReference type="NCBI Taxonomy" id="617002"/>
    <lineage>
        <taxon>Bacteria</taxon>
        <taxon>Pseudomonadati</taxon>
        <taxon>Thermodesulfobacteriota</taxon>
        <taxon>Desulfovibrionia</taxon>
        <taxon>Desulfovibrionales</taxon>
        <taxon>Desulfonatronaceae</taxon>
        <taxon>Desulfonatronum</taxon>
    </lineage>
</organism>
<dbReference type="Pfam" id="PF19291">
    <property type="entry name" value="TREH_N"/>
    <property type="match status" value="1"/>
</dbReference>
<dbReference type="InterPro" id="IPR012341">
    <property type="entry name" value="6hp_glycosidase-like_sf"/>
</dbReference>
<evidence type="ECO:0000259" key="2">
    <source>
        <dbReference type="Pfam" id="PF00723"/>
    </source>
</evidence>
<dbReference type="InterPro" id="IPR011613">
    <property type="entry name" value="GH15-like"/>
</dbReference>
<dbReference type="Gene3D" id="1.50.10.10">
    <property type="match status" value="1"/>
</dbReference>
<dbReference type="InterPro" id="IPR045582">
    <property type="entry name" value="Trehalase-like_N"/>
</dbReference>